<dbReference type="Pfam" id="PF10094">
    <property type="entry name" value="DUF2332"/>
    <property type="match status" value="1"/>
</dbReference>
<proteinExistence type="predicted"/>
<comment type="caution">
    <text evidence="1">The sequence shown here is derived from an EMBL/GenBank/DDBJ whole genome shotgun (WGS) entry which is preliminary data.</text>
</comment>
<name>A0A844H7L6_9RHOB</name>
<dbReference type="InterPro" id="IPR011200">
    <property type="entry name" value="UCP012608"/>
</dbReference>
<gene>
    <name evidence="1" type="ORF">GL279_13425</name>
</gene>
<protein>
    <submittedName>
        <fullName evidence="1">DUF2332 family protein</fullName>
    </submittedName>
</protein>
<dbReference type="AlphaFoldDB" id="A0A844H7L6"/>
<evidence type="ECO:0000313" key="2">
    <source>
        <dbReference type="Proteomes" id="UP000442533"/>
    </source>
</evidence>
<reference evidence="1 2" key="1">
    <citation type="submission" date="2019-11" db="EMBL/GenBank/DDBJ databases">
        <authorList>
            <person name="Dong K."/>
        </authorList>
    </citation>
    <scope>NUCLEOTIDE SEQUENCE [LARGE SCALE GENOMIC DNA]</scope>
    <source>
        <strain evidence="1 2">JCM 17370</strain>
    </source>
</reference>
<dbReference type="EMBL" id="WMIF01000019">
    <property type="protein sequence ID" value="MTH35603.1"/>
    <property type="molecule type" value="Genomic_DNA"/>
</dbReference>
<keyword evidence="2" id="KW-1185">Reference proteome</keyword>
<dbReference type="OrthoDB" id="7666987at2"/>
<accession>A0A844H7L6</accession>
<organism evidence="1 2">
    <name type="scientific">Paracoccus limosus</name>
    <dbReference type="NCBI Taxonomy" id="913252"/>
    <lineage>
        <taxon>Bacteria</taxon>
        <taxon>Pseudomonadati</taxon>
        <taxon>Pseudomonadota</taxon>
        <taxon>Alphaproteobacteria</taxon>
        <taxon>Rhodobacterales</taxon>
        <taxon>Paracoccaceae</taxon>
        <taxon>Paracoccus</taxon>
    </lineage>
</organism>
<dbReference type="Proteomes" id="UP000442533">
    <property type="component" value="Unassembled WGS sequence"/>
</dbReference>
<sequence length="268" mass="29536">MALVLTDALPATELNGGDLVHVFQGHDRHFLEWISRAPQTNEVGRAAVLIAASRFLAGLGHDDLDLLELGASAGLNLNFPLYHLDPERMDAQPDGVILTPDWHGTPPDPRPLRFGTARGVDLSPVDAIRDGLRLLAYVWPDQPQRAARLRAALAIACQHPPQVDQGDAAPWLATQLARPAQRGRMVYHTVAAQYFPAESRARIETLLHETGAATTPGKPLCHVSMESAGPEGMALQLRLWDKGRMRSWNLGRAHAHAQWIDWRPRETT</sequence>
<evidence type="ECO:0000313" key="1">
    <source>
        <dbReference type="EMBL" id="MTH35603.1"/>
    </source>
</evidence>